<reference evidence="2 3" key="1">
    <citation type="submission" date="2014-04" db="EMBL/GenBank/DDBJ databases">
        <authorList>
            <consortium name="DOE Joint Genome Institute"/>
            <person name="Kuo A."/>
            <person name="Zuccaro A."/>
            <person name="Kohler A."/>
            <person name="Nagy L.G."/>
            <person name="Floudas D."/>
            <person name="Copeland A."/>
            <person name="Barry K.W."/>
            <person name="Cichocki N."/>
            <person name="Veneault-Fourrey C."/>
            <person name="LaButti K."/>
            <person name="Lindquist E.A."/>
            <person name="Lipzen A."/>
            <person name="Lundell T."/>
            <person name="Morin E."/>
            <person name="Murat C."/>
            <person name="Sun H."/>
            <person name="Tunlid A."/>
            <person name="Henrissat B."/>
            <person name="Grigoriev I.V."/>
            <person name="Hibbett D.S."/>
            <person name="Martin F."/>
            <person name="Nordberg H.P."/>
            <person name="Cantor M.N."/>
            <person name="Hua S.X."/>
        </authorList>
    </citation>
    <scope>NUCLEOTIDE SEQUENCE [LARGE SCALE GENOMIC DNA]</scope>
    <source>
        <strain evidence="2 3">MAFF 305830</strain>
    </source>
</reference>
<feature type="compositionally biased region" description="Polar residues" evidence="1">
    <location>
        <begin position="68"/>
        <end position="81"/>
    </location>
</feature>
<accession>A0A0C2W1Z8</accession>
<gene>
    <name evidence="2" type="ORF">M408DRAFT_130840</name>
</gene>
<evidence type="ECO:0000313" key="2">
    <source>
        <dbReference type="EMBL" id="KIM20538.1"/>
    </source>
</evidence>
<protein>
    <submittedName>
        <fullName evidence="2">Uncharacterized protein</fullName>
    </submittedName>
</protein>
<dbReference type="EMBL" id="KN824425">
    <property type="protein sequence ID" value="KIM20538.1"/>
    <property type="molecule type" value="Genomic_DNA"/>
</dbReference>
<organism evidence="2 3">
    <name type="scientific">Serendipita vermifera MAFF 305830</name>
    <dbReference type="NCBI Taxonomy" id="933852"/>
    <lineage>
        <taxon>Eukaryota</taxon>
        <taxon>Fungi</taxon>
        <taxon>Dikarya</taxon>
        <taxon>Basidiomycota</taxon>
        <taxon>Agaricomycotina</taxon>
        <taxon>Agaricomycetes</taxon>
        <taxon>Sebacinales</taxon>
        <taxon>Serendipitaceae</taxon>
        <taxon>Serendipita</taxon>
    </lineage>
</organism>
<dbReference type="AlphaFoldDB" id="A0A0C2W1Z8"/>
<evidence type="ECO:0000256" key="1">
    <source>
        <dbReference type="SAM" id="MobiDB-lite"/>
    </source>
</evidence>
<dbReference type="HOGENOM" id="CLU_2321803_0_0_1"/>
<proteinExistence type="predicted"/>
<reference evidence="3" key="2">
    <citation type="submission" date="2015-01" db="EMBL/GenBank/DDBJ databases">
        <title>Evolutionary Origins and Diversification of the Mycorrhizal Mutualists.</title>
        <authorList>
            <consortium name="DOE Joint Genome Institute"/>
            <consortium name="Mycorrhizal Genomics Consortium"/>
            <person name="Kohler A."/>
            <person name="Kuo A."/>
            <person name="Nagy L.G."/>
            <person name="Floudas D."/>
            <person name="Copeland A."/>
            <person name="Barry K.W."/>
            <person name="Cichocki N."/>
            <person name="Veneault-Fourrey C."/>
            <person name="LaButti K."/>
            <person name="Lindquist E.A."/>
            <person name="Lipzen A."/>
            <person name="Lundell T."/>
            <person name="Morin E."/>
            <person name="Murat C."/>
            <person name="Riley R."/>
            <person name="Ohm R."/>
            <person name="Sun H."/>
            <person name="Tunlid A."/>
            <person name="Henrissat B."/>
            <person name="Grigoriev I.V."/>
            <person name="Hibbett D.S."/>
            <person name="Martin F."/>
        </authorList>
    </citation>
    <scope>NUCLEOTIDE SEQUENCE [LARGE SCALE GENOMIC DNA]</scope>
    <source>
        <strain evidence="3">MAFF 305830</strain>
    </source>
</reference>
<feature type="region of interest" description="Disordered" evidence="1">
    <location>
        <begin position="61"/>
        <end position="99"/>
    </location>
</feature>
<sequence length="99" mass="11037">MTHPITKGCTYESKYWHLACAPSSPRNRVGWSRQCTVAGTGYEVRGGGTANRPCKLKWVEGSDPVERPSNNQQYGATSETTGIVRRETDTRSCSWAQER</sequence>
<dbReference type="Proteomes" id="UP000054097">
    <property type="component" value="Unassembled WGS sequence"/>
</dbReference>
<evidence type="ECO:0000313" key="3">
    <source>
        <dbReference type="Proteomes" id="UP000054097"/>
    </source>
</evidence>
<name>A0A0C2W1Z8_SERVB</name>
<keyword evidence="3" id="KW-1185">Reference proteome</keyword>